<evidence type="ECO:0000313" key="2">
    <source>
        <dbReference type="EMBL" id="OWP03845.1"/>
    </source>
</evidence>
<keyword evidence="1" id="KW-0812">Transmembrane</keyword>
<keyword evidence="1" id="KW-1133">Transmembrane helix</keyword>
<protein>
    <recommendedName>
        <fullName evidence="4">Mannosyl transferase</fullName>
    </recommendedName>
</protein>
<keyword evidence="1" id="KW-0472">Membrane</keyword>
<reference evidence="2 3" key="1">
    <citation type="submission" date="2017-04" db="EMBL/GenBank/DDBJ databases">
        <title>Draft genome sequence of Marssonina coronaria NL1: causal agent of apple blotch.</title>
        <authorList>
            <person name="Cheng Q."/>
        </authorList>
    </citation>
    <scope>NUCLEOTIDE SEQUENCE [LARGE SCALE GENOMIC DNA]</scope>
    <source>
        <strain evidence="2 3">NL1</strain>
    </source>
</reference>
<comment type="caution">
    <text evidence="2">The sequence shown here is derived from an EMBL/GenBank/DDBJ whole genome shotgun (WGS) entry which is preliminary data.</text>
</comment>
<organism evidence="2 3">
    <name type="scientific">Diplocarpon coronariae</name>
    <dbReference type="NCBI Taxonomy" id="2795749"/>
    <lineage>
        <taxon>Eukaryota</taxon>
        <taxon>Fungi</taxon>
        <taxon>Dikarya</taxon>
        <taxon>Ascomycota</taxon>
        <taxon>Pezizomycotina</taxon>
        <taxon>Leotiomycetes</taxon>
        <taxon>Helotiales</taxon>
        <taxon>Drepanopezizaceae</taxon>
        <taxon>Diplocarpon</taxon>
    </lineage>
</organism>
<sequence>MITTPPPEARTYLTLHSTPVNSLTLLAALVLLILALSLLAASYHLPSLSPWTRCLFPSCSRTTRFPPFDMETKIRQDVQPYQFPPLKEKTSTRMAMGLKRLDESNWLTLDSAYLPEHSLRQQLLSTAKPNVVQCLPGSDAACMELLQTVTSFLSSRFPQHFAIISSPSGPKIINHLTDEVYPIGPSCPNPLEVAAKLAMEDFNILVRHPETGEYHLQASATLFPAGWKLQERIGTSMANLHQPVPGWKEKLGASVNRYFDHLSHKTTMERTNVFIQSTPELFQDVPEAAPDTGAAVHELMVRRERQTFTRLERTGAVLFTVRTYMEPLTQLCDDQLRALRSQVLGWEEEVRKYKGSDIWGPGLTSLCEERLGPVVGKVGKTGGCPMKVIVR</sequence>
<dbReference type="Proteomes" id="UP000242519">
    <property type="component" value="Unassembled WGS sequence"/>
</dbReference>
<proteinExistence type="predicted"/>
<evidence type="ECO:0000256" key="1">
    <source>
        <dbReference type="SAM" id="Phobius"/>
    </source>
</evidence>
<gene>
    <name evidence="2" type="ORF">B2J93_2690</name>
</gene>
<dbReference type="AlphaFoldDB" id="A0A218Z9B4"/>
<evidence type="ECO:0000313" key="3">
    <source>
        <dbReference type="Proteomes" id="UP000242519"/>
    </source>
</evidence>
<dbReference type="InterPro" id="IPR021848">
    <property type="entry name" value="HODM_asu-like"/>
</dbReference>
<name>A0A218Z9B4_9HELO</name>
<dbReference type="OrthoDB" id="5043642at2759"/>
<dbReference type="EMBL" id="MZNU01000166">
    <property type="protein sequence ID" value="OWP03845.1"/>
    <property type="molecule type" value="Genomic_DNA"/>
</dbReference>
<dbReference type="STRING" id="503106.A0A218Z9B4"/>
<dbReference type="Pfam" id="PF11927">
    <property type="entry name" value="HODM_asu-like"/>
    <property type="match status" value="1"/>
</dbReference>
<feature type="transmembrane region" description="Helical" evidence="1">
    <location>
        <begin position="20"/>
        <end position="43"/>
    </location>
</feature>
<dbReference type="InParanoid" id="A0A218Z9B4"/>
<evidence type="ECO:0008006" key="4">
    <source>
        <dbReference type="Google" id="ProtNLM"/>
    </source>
</evidence>
<accession>A0A218Z9B4</accession>
<keyword evidence="3" id="KW-1185">Reference proteome</keyword>